<feature type="chain" id="PRO_5044764272" description="Lysozyme inhibitor LprI N-terminal domain-containing protein" evidence="1">
    <location>
        <begin position="23"/>
        <end position="119"/>
    </location>
</feature>
<dbReference type="RefSeq" id="WP_060293075.1">
    <property type="nucleotide sequence ID" value="NZ_LPHZ01000066.1"/>
</dbReference>
<evidence type="ECO:0008006" key="4">
    <source>
        <dbReference type="Google" id="ProtNLM"/>
    </source>
</evidence>
<dbReference type="AlphaFoldDB" id="A0ABD6QAZ2"/>
<organism evidence="2 3">
    <name type="scientific">Burkholderia ubonensis</name>
    <dbReference type="NCBI Taxonomy" id="101571"/>
    <lineage>
        <taxon>Bacteria</taxon>
        <taxon>Pseudomonadati</taxon>
        <taxon>Pseudomonadota</taxon>
        <taxon>Betaproteobacteria</taxon>
        <taxon>Burkholderiales</taxon>
        <taxon>Burkholderiaceae</taxon>
        <taxon>Burkholderia</taxon>
        <taxon>Burkholderia cepacia complex</taxon>
    </lineage>
</organism>
<reference evidence="3" key="1">
    <citation type="submission" date="2016-08" db="EMBL/GenBank/DDBJ databases">
        <title>Population biology and virulence potential of Burkholderia ubonensis.</title>
        <authorList>
            <person name="Price E.P."/>
            <person name="Currie B.J."/>
            <person name="Wagner D.M."/>
        </authorList>
    </citation>
    <scope>NUCLEOTIDE SEQUENCE [LARGE SCALE GENOMIC DNA]</scope>
    <source>
        <strain evidence="3">MSMB0103</strain>
    </source>
</reference>
<dbReference type="Proteomes" id="UP000183667">
    <property type="component" value="Unassembled WGS sequence"/>
</dbReference>
<dbReference type="EMBL" id="MEAU01000001">
    <property type="protein sequence ID" value="OJA51109.1"/>
    <property type="molecule type" value="Genomic_DNA"/>
</dbReference>
<protein>
    <recommendedName>
        <fullName evidence="4">Lysozyme inhibitor LprI N-terminal domain-containing protein</fullName>
    </recommendedName>
</protein>
<keyword evidence="1" id="KW-0732">Signal</keyword>
<name>A0ABD6QAZ2_9BURK</name>
<comment type="caution">
    <text evidence="2">The sequence shown here is derived from an EMBL/GenBank/DDBJ whole genome shotgun (WGS) entry which is preliminary data.</text>
</comment>
<evidence type="ECO:0000313" key="3">
    <source>
        <dbReference type="Proteomes" id="UP000183667"/>
    </source>
</evidence>
<accession>A0ABD6QAZ2</accession>
<sequence length="119" mass="13672">MRKFLVAVAAIAFAMFATHAQAQFRASDICNMKRSQYERNQCLEYGLRGSMLRVKGNTERLLASSRVPDSEKENILKAHKKWAAEVKSECSETECFWNMSSDRNNEIEKIMAQYNIAPM</sequence>
<evidence type="ECO:0000313" key="2">
    <source>
        <dbReference type="EMBL" id="OJA51109.1"/>
    </source>
</evidence>
<evidence type="ECO:0000256" key="1">
    <source>
        <dbReference type="SAM" id="SignalP"/>
    </source>
</evidence>
<feature type="signal peptide" evidence="1">
    <location>
        <begin position="1"/>
        <end position="22"/>
    </location>
</feature>
<proteinExistence type="predicted"/>
<gene>
    <name evidence="2" type="ORF">BGV66_01490</name>
</gene>